<accession>D7DVR4</accession>
<dbReference type="OrthoDB" id="495883at2"/>
<dbReference type="EMBL" id="CP002059">
    <property type="protein sequence ID" value="ADI63923.1"/>
    <property type="molecule type" value="Genomic_DNA"/>
</dbReference>
<reference evidence="1 2" key="1">
    <citation type="journal article" date="2010" name="PLoS ONE">
        <title>Genome erosion in a nitrogen-fixing vertically transmitted endosymbiotic multicellular cyanobacterium.</title>
        <authorList>
            <person name="Ran L."/>
            <person name="Larsson J."/>
            <person name="Vigil-Stenman T."/>
            <person name="Nylander J.A."/>
            <person name="Ininbergs K."/>
            <person name="Zheng W.W."/>
            <person name="Lapidus A."/>
            <person name="Lowry S."/>
            <person name="Haselkorn R."/>
            <person name="Bergman B."/>
        </authorList>
    </citation>
    <scope>NUCLEOTIDE SEQUENCE [LARGE SCALE GENOMIC DNA]</scope>
    <source>
        <strain evidence="1 2">0708</strain>
    </source>
</reference>
<dbReference type="eggNOG" id="COG0639">
    <property type="taxonomic scope" value="Bacteria"/>
</dbReference>
<keyword evidence="2" id="KW-1185">Reference proteome</keyword>
<dbReference type="Pfam" id="PF01724">
    <property type="entry name" value="DUF29"/>
    <property type="match status" value="1"/>
</dbReference>
<name>D7DVR4_NOSA0</name>
<evidence type="ECO:0008006" key="3">
    <source>
        <dbReference type="Google" id="ProtNLM"/>
    </source>
</evidence>
<evidence type="ECO:0000313" key="1">
    <source>
        <dbReference type="EMBL" id="ADI63923.1"/>
    </source>
</evidence>
<dbReference type="KEGG" id="naz:Aazo_1808"/>
<protein>
    <recommendedName>
        <fullName evidence="3">DUF29 domain-containing protein</fullName>
    </recommendedName>
</protein>
<proteinExistence type="predicted"/>
<sequence length="105" mass="12428">MKLQTQETLYNQDCSLWFETKIGKLRDYEFQSVDIENLIEELETLGGSEKKAFRSYLKLIVMHLLKWQYKAEKRSKSWEITIRNNVSPEYFGEGVIGASMNNQRN</sequence>
<dbReference type="Gene3D" id="1.20.1220.20">
    <property type="entry name" value="Uncharcterised protein PF01724"/>
    <property type="match status" value="1"/>
</dbReference>
<dbReference type="Proteomes" id="UP000001511">
    <property type="component" value="Chromosome"/>
</dbReference>
<dbReference type="STRING" id="551115.Aazo_1808"/>
<dbReference type="InterPro" id="IPR002636">
    <property type="entry name" value="DUF29"/>
</dbReference>
<dbReference type="HOGENOM" id="CLU_116670_3_1_3"/>
<dbReference type="AlphaFoldDB" id="D7DVR4"/>
<dbReference type="PANTHER" id="PTHR34235">
    <property type="entry name" value="SLR1203 PROTEIN-RELATED"/>
    <property type="match status" value="1"/>
</dbReference>
<evidence type="ECO:0000313" key="2">
    <source>
        <dbReference type="Proteomes" id="UP000001511"/>
    </source>
</evidence>
<organism evidence="1 2">
    <name type="scientific">Nostoc azollae (strain 0708)</name>
    <name type="common">Anabaena azollae (strain 0708)</name>
    <dbReference type="NCBI Taxonomy" id="551115"/>
    <lineage>
        <taxon>Bacteria</taxon>
        <taxon>Bacillati</taxon>
        <taxon>Cyanobacteriota</taxon>
        <taxon>Cyanophyceae</taxon>
        <taxon>Nostocales</taxon>
        <taxon>Nostocaceae</taxon>
        <taxon>Trichormus</taxon>
    </lineage>
</organism>
<dbReference type="RefSeq" id="WP_013190941.1">
    <property type="nucleotide sequence ID" value="NC_014248.1"/>
</dbReference>
<gene>
    <name evidence="1" type="ordered locus">Aazo_1808</name>
</gene>